<name>A0A2U1ZZU9_9MICO</name>
<dbReference type="Proteomes" id="UP000245166">
    <property type="component" value="Unassembled WGS sequence"/>
</dbReference>
<evidence type="ECO:0000313" key="2">
    <source>
        <dbReference type="EMBL" id="PWD52508.1"/>
    </source>
</evidence>
<dbReference type="Gene3D" id="3.20.80.10">
    <property type="entry name" value="Regulatory factor, effector binding domain"/>
    <property type="match status" value="1"/>
</dbReference>
<keyword evidence="3" id="KW-1185">Reference proteome</keyword>
<evidence type="ECO:0000259" key="1">
    <source>
        <dbReference type="Pfam" id="PF06445"/>
    </source>
</evidence>
<organism evidence="2 3">
    <name type="scientific">Serinibacter arcticus</name>
    <dbReference type="NCBI Taxonomy" id="1655435"/>
    <lineage>
        <taxon>Bacteria</taxon>
        <taxon>Bacillati</taxon>
        <taxon>Actinomycetota</taxon>
        <taxon>Actinomycetes</taxon>
        <taxon>Micrococcales</taxon>
        <taxon>Beutenbergiaceae</taxon>
        <taxon>Serinibacter</taxon>
    </lineage>
</organism>
<comment type="caution">
    <text evidence="2">The sequence shown here is derived from an EMBL/GenBank/DDBJ whole genome shotgun (WGS) entry which is preliminary data.</text>
</comment>
<sequence length="223" mass="24500">MPPLASAGSPWQGRGVGDPAAKRDLKKEIASYAVCHGRFDLVTVPPLQYVMVDGEGDPNSAPAYRDALATLYPVAYGLKFLSARELGCDHVVMPLEALWWATDAASFTTARDKSRWSWTAMILVPDWIGPDHLESVRTAVRRKGGAPQLDALRLATLEEGLVAQTLHVGPYDDEGPVIEALHAHAVERGLRLRGTHHEIYLSDARRTAPERLRTILRQPVEPA</sequence>
<evidence type="ECO:0000313" key="3">
    <source>
        <dbReference type="Proteomes" id="UP000245166"/>
    </source>
</evidence>
<feature type="domain" description="GyrI-like small molecule binding" evidence="1">
    <location>
        <begin position="40"/>
        <end position="216"/>
    </location>
</feature>
<dbReference type="EMBL" id="PYHR01000002">
    <property type="protein sequence ID" value="PWD52508.1"/>
    <property type="molecule type" value="Genomic_DNA"/>
</dbReference>
<dbReference type="Pfam" id="PF06445">
    <property type="entry name" value="GyrI-like"/>
    <property type="match status" value="1"/>
</dbReference>
<dbReference type="OrthoDB" id="4772335at2"/>
<dbReference type="AlphaFoldDB" id="A0A2U1ZZU9"/>
<dbReference type="InterPro" id="IPR011256">
    <property type="entry name" value="Reg_factor_effector_dom_sf"/>
</dbReference>
<reference evidence="2 3" key="1">
    <citation type="submission" date="2018-03" db="EMBL/GenBank/DDBJ databases">
        <title>Genome assembly of novel Miniimonas species PCH200.</title>
        <authorList>
            <person name="Thakur V."/>
            <person name="Kumar V."/>
            <person name="Singh D."/>
        </authorList>
    </citation>
    <scope>NUCLEOTIDE SEQUENCE [LARGE SCALE GENOMIC DNA]</scope>
    <source>
        <strain evidence="2 3">PCH200</strain>
    </source>
</reference>
<protein>
    <recommendedName>
        <fullName evidence="1">GyrI-like small molecule binding domain-containing protein</fullName>
    </recommendedName>
</protein>
<gene>
    <name evidence="2" type="ORF">C8046_10805</name>
</gene>
<accession>A0A2U1ZZU9</accession>
<proteinExistence type="predicted"/>
<dbReference type="InterPro" id="IPR029442">
    <property type="entry name" value="GyrI-like"/>
</dbReference>
<dbReference type="SUPFAM" id="SSF55136">
    <property type="entry name" value="Probable bacterial effector-binding domain"/>
    <property type="match status" value="1"/>
</dbReference>